<evidence type="ECO:0000256" key="2">
    <source>
        <dbReference type="SAM" id="Phobius"/>
    </source>
</evidence>
<feature type="region of interest" description="Disordered" evidence="1">
    <location>
        <begin position="34"/>
        <end position="63"/>
    </location>
</feature>
<evidence type="ECO:0000313" key="3">
    <source>
        <dbReference type="EMBL" id="MBB5134002.1"/>
    </source>
</evidence>
<dbReference type="RefSeq" id="WP_185050923.1">
    <property type="nucleotide sequence ID" value="NZ_BAABIX010000039.1"/>
</dbReference>
<keyword evidence="2" id="KW-0812">Transmembrane</keyword>
<protein>
    <recommendedName>
        <fullName evidence="5">Mce-associated membrane protein</fullName>
    </recommendedName>
</protein>
<gene>
    <name evidence="3" type="ORF">HNP84_003728</name>
</gene>
<comment type="caution">
    <text evidence="3">The sequence shown here is derived from an EMBL/GenBank/DDBJ whole genome shotgun (WGS) entry which is preliminary data.</text>
</comment>
<organism evidence="3 4">
    <name type="scientific">Thermocatellispora tengchongensis</name>
    <dbReference type="NCBI Taxonomy" id="1073253"/>
    <lineage>
        <taxon>Bacteria</taxon>
        <taxon>Bacillati</taxon>
        <taxon>Actinomycetota</taxon>
        <taxon>Actinomycetes</taxon>
        <taxon>Streptosporangiales</taxon>
        <taxon>Streptosporangiaceae</taxon>
        <taxon>Thermocatellispora</taxon>
    </lineage>
</organism>
<evidence type="ECO:0000256" key="1">
    <source>
        <dbReference type="SAM" id="MobiDB-lite"/>
    </source>
</evidence>
<name>A0A840P3R0_9ACTN</name>
<sequence>MAGGTGDRRGVVFAGLVAILAVVGIYLTVGGPGTSEETPASPAAAQRQEVGEGGASPAVPQTPLATASQAPFDIYSFLPMSKQELAAAADVARRFTEAYGTYRFDEDPGAYAQRLRAFTTTELGDELARAVSAPGTVEQNRTDQLVAQGSATVKQIREVDETSVIFVVTGVQNVTSTSGPQQRSADYAVTLTQVGSDWRVYDLQPADAGQEGDPSGGVE</sequence>
<proteinExistence type="predicted"/>
<dbReference type="EMBL" id="JACHGN010000007">
    <property type="protein sequence ID" value="MBB5134002.1"/>
    <property type="molecule type" value="Genomic_DNA"/>
</dbReference>
<keyword evidence="4" id="KW-1185">Reference proteome</keyword>
<dbReference type="Proteomes" id="UP000578449">
    <property type="component" value="Unassembled WGS sequence"/>
</dbReference>
<reference evidence="3 4" key="1">
    <citation type="submission" date="2020-08" db="EMBL/GenBank/DDBJ databases">
        <title>Genomic Encyclopedia of Type Strains, Phase IV (KMG-IV): sequencing the most valuable type-strain genomes for metagenomic binning, comparative biology and taxonomic classification.</title>
        <authorList>
            <person name="Goeker M."/>
        </authorList>
    </citation>
    <scope>NUCLEOTIDE SEQUENCE [LARGE SCALE GENOMIC DNA]</scope>
    <source>
        <strain evidence="3 4">DSM 45615</strain>
    </source>
</reference>
<feature type="transmembrane region" description="Helical" evidence="2">
    <location>
        <begin position="12"/>
        <end position="29"/>
    </location>
</feature>
<dbReference type="AlphaFoldDB" id="A0A840P3R0"/>
<keyword evidence="2" id="KW-0472">Membrane</keyword>
<keyword evidence="2" id="KW-1133">Transmembrane helix</keyword>
<evidence type="ECO:0008006" key="5">
    <source>
        <dbReference type="Google" id="ProtNLM"/>
    </source>
</evidence>
<accession>A0A840P3R0</accession>
<evidence type="ECO:0000313" key="4">
    <source>
        <dbReference type="Proteomes" id="UP000578449"/>
    </source>
</evidence>